<dbReference type="GO" id="GO:0005524">
    <property type="term" value="F:ATP binding"/>
    <property type="evidence" value="ECO:0007669"/>
    <property type="project" value="UniProtKB-UniRule"/>
</dbReference>
<gene>
    <name evidence="10" type="ORF">GA0070618_1171</name>
</gene>
<dbReference type="InParanoid" id="A0A1C4VDU2"/>
<feature type="region of interest" description="Disordered" evidence="8">
    <location>
        <begin position="375"/>
        <end position="527"/>
    </location>
</feature>
<feature type="binding site" evidence="7">
    <location>
        <position position="58"/>
    </location>
    <ligand>
        <name>ATP</name>
        <dbReference type="ChEBI" id="CHEBI:30616"/>
    </ligand>
</feature>
<dbReference type="Pfam" id="PF01789">
    <property type="entry name" value="PsbP"/>
    <property type="match status" value="1"/>
</dbReference>
<evidence type="ECO:0000313" key="10">
    <source>
        <dbReference type="EMBL" id="SCE82112.1"/>
    </source>
</evidence>
<feature type="compositionally biased region" description="Low complexity" evidence="8">
    <location>
        <begin position="8"/>
        <end position="22"/>
    </location>
</feature>
<dbReference type="PROSITE" id="PS00108">
    <property type="entry name" value="PROTEIN_KINASE_ST"/>
    <property type="match status" value="1"/>
</dbReference>
<protein>
    <recommendedName>
        <fullName evidence="1">non-specific serine/threonine protein kinase</fullName>
        <ecNumber evidence="1">2.7.11.1</ecNumber>
    </recommendedName>
</protein>
<evidence type="ECO:0000256" key="2">
    <source>
        <dbReference type="ARBA" id="ARBA00022527"/>
    </source>
</evidence>
<dbReference type="PANTHER" id="PTHR43289:SF6">
    <property type="entry name" value="SERINE_THREONINE-PROTEIN KINASE NEKL-3"/>
    <property type="match status" value="1"/>
</dbReference>
<sequence>MTQIPTWSGGPASPPSGRAAPGTTIGGRYELRSPVGNGGMGTVWRATDTLLRRDVAVKEVVLPPGLAPSDRDAMYERTLREARAAAAIQHPAVVQVYDVVTEGGRPWIVMELLDARSLADMVIEDGPVAPRAVAKIGIALLGALEVAHAMSVLHRDVKPANVLICTDGRCVLTDFGVARMPTDVQLTTPGMVLGSPHFISPERAMGQDFGPPSDLFSLGVTLYTAVEGRPPFDKGDPIETMHSVVEDEPATPIRSGPLTRVLMGLLEKDPARRFDVHTSRAMLRELLAGPLASNAAAVNSVTDPYAVVPVQRPATPPPVPVEAEEPKPTGQIGGRAMLAPGESLTDRLAALRRGETPQGVTPKPAAALDDTSADALAGPLHTPTGAMPAPSAHADRPGTTYGTRADAGPATTDAPPPAVREDTAPTVNLGRAPGAKGGFGADPTVALGRQTETPRPVTYGRSADATQQVPAGRPPESTARLGSPYGSTYGAPAGNQWSVPGTGQPWAVPAATGPSAVPAAGGDGRSGGVGRVLDQVRRWPRKVQLAAAGGLAVVLLIGLVAMFSGDDPEPPTTPQAQPSASEPAAPALDFQEHSARGVTMMVPKGWTRASGGSYTDYTDPEDSGRRVRIIIEPFRTTSMRWAEVAADGLRTRDSCAKPYNQLALEEQELAGKPAAQLEYTCGEGDGMRHGVWRGVVHDGKAYSFYLTANDSRFAESKPIFDEMVKSFQLSSAG</sequence>
<evidence type="ECO:0000256" key="3">
    <source>
        <dbReference type="ARBA" id="ARBA00022679"/>
    </source>
</evidence>
<keyword evidence="3" id="KW-0808">Transferase</keyword>
<dbReference type="OrthoDB" id="9762169at2"/>
<dbReference type="SUPFAM" id="SSF56112">
    <property type="entry name" value="Protein kinase-like (PK-like)"/>
    <property type="match status" value="1"/>
</dbReference>
<dbReference type="InterPro" id="IPR000719">
    <property type="entry name" value="Prot_kinase_dom"/>
</dbReference>
<keyword evidence="4 7" id="KW-0547">Nucleotide-binding</keyword>
<dbReference type="Gene3D" id="3.40.1000.10">
    <property type="entry name" value="Mog1/PsbP, alpha/beta/alpha sandwich"/>
    <property type="match status" value="1"/>
</dbReference>
<evidence type="ECO:0000313" key="11">
    <source>
        <dbReference type="Proteomes" id="UP000198253"/>
    </source>
</evidence>
<keyword evidence="6 7" id="KW-0067">ATP-binding</keyword>
<feature type="region of interest" description="Disordered" evidence="8">
    <location>
        <begin position="313"/>
        <end position="340"/>
    </location>
</feature>
<dbReference type="InterPro" id="IPR017441">
    <property type="entry name" value="Protein_kinase_ATP_BS"/>
</dbReference>
<dbReference type="GO" id="GO:0004674">
    <property type="term" value="F:protein serine/threonine kinase activity"/>
    <property type="evidence" value="ECO:0007669"/>
    <property type="project" value="UniProtKB-KW"/>
</dbReference>
<evidence type="ECO:0000256" key="6">
    <source>
        <dbReference type="ARBA" id="ARBA00022840"/>
    </source>
</evidence>
<feature type="region of interest" description="Disordered" evidence="8">
    <location>
        <begin position="1"/>
        <end position="25"/>
    </location>
</feature>
<dbReference type="Gene3D" id="1.10.510.10">
    <property type="entry name" value="Transferase(Phosphotransferase) domain 1"/>
    <property type="match status" value="1"/>
</dbReference>
<dbReference type="InterPro" id="IPR002683">
    <property type="entry name" value="PsbP_C"/>
</dbReference>
<dbReference type="RefSeq" id="WP_088980718.1">
    <property type="nucleotide sequence ID" value="NZ_LT607413.1"/>
</dbReference>
<accession>A0A1C4VDU2</accession>
<dbReference type="GO" id="GO:0019898">
    <property type="term" value="C:extrinsic component of membrane"/>
    <property type="evidence" value="ECO:0007669"/>
    <property type="project" value="InterPro"/>
</dbReference>
<dbReference type="Pfam" id="PF00069">
    <property type="entry name" value="Pkinase"/>
    <property type="match status" value="1"/>
</dbReference>
<dbReference type="SUPFAM" id="SSF55724">
    <property type="entry name" value="Mog1p/PsbP-like"/>
    <property type="match status" value="1"/>
</dbReference>
<evidence type="ECO:0000256" key="7">
    <source>
        <dbReference type="PROSITE-ProRule" id="PRU10141"/>
    </source>
</evidence>
<dbReference type="EMBL" id="LT607413">
    <property type="protein sequence ID" value="SCE82112.1"/>
    <property type="molecule type" value="Genomic_DNA"/>
</dbReference>
<evidence type="ECO:0000259" key="9">
    <source>
        <dbReference type="PROSITE" id="PS50011"/>
    </source>
</evidence>
<dbReference type="CDD" id="cd14014">
    <property type="entry name" value="STKc_PknB_like"/>
    <property type="match status" value="1"/>
</dbReference>
<name>A0A1C4VDU2_MICEC</name>
<reference evidence="11" key="1">
    <citation type="submission" date="2016-06" db="EMBL/GenBank/DDBJ databases">
        <authorList>
            <person name="Varghese N."/>
            <person name="Submissions Spin"/>
        </authorList>
    </citation>
    <scope>NUCLEOTIDE SEQUENCE [LARGE SCALE GENOMIC DNA]</scope>
    <source>
        <strain evidence="11">DSM 43816</strain>
    </source>
</reference>
<dbReference type="GO" id="GO:0009654">
    <property type="term" value="C:photosystem II oxygen evolving complex"/>
    <property type="evidence" value="ECO:0007669"/>
    <property type="project" value="InterPro"/>
</dbReference>
<evidence type="ECO:0000256" key="8">
    <source>
        <dbReference type="SAM" id="MobiDB-lite"/>
    </source>
</evidence>
<evidence type="ECO:0000256" key="1">
    <source>
        <dbReference type="ARBA" id="ARBA00012513"/>
    </source>
</evidence>
<organism evidence="10 11">
    <name type="scientific">Micromonospora echinospora</name>
    <name type="common">Micromonospora purpurea</name>
    <dbReference type="NCBI Taxonomy" id="1877"/>
    <lineage>
        <taxon>Bacteria</taxon>
        <taxon>Bacillati</taxon>
        <taxon>Actinomycetota</taxon>
        <taxon>Actinomycetes</taxon>
        <taxon>Micromonosporales</taxon>
        <taxon>Micromonosporaceae</taxon>
        <taxon>Micromonospora</taxon>
    </lineage>
</organism>
<keyword evidence="2 10" id="KW-0723">Serine/threonine-protein kinase</keyword>
<dbReference type="InterPro" id="IPR008271">
    <property type="entry name" value="Ser/Thr_kinase_AS"/>
</dbReference>
<dbReference type="GO" id="GO:0015979">
    <property type="term" value="P:photosynthesis"/>
    <property type="evidence" value="ECO:0007669"/>
    <property type="project" value="InterPro"/>
</dbReference>
<dbReference type="EC" id="2.7.11.1" evidence="1"/>
<dbReference type="SMART" id="SM00220">
    <property type="entry name" value="S_TKc"/>
    <property type="match status" value="1"/>
</dbReference>
<dbReference type="PROSITE" id="PS50011">
    <property type="entry name" value="PROTEIN_KINASE_DOM"/>
    <property type="match status" value="1"/>
</dbReference>
<dbReference type="GO" id="GO:0005509">
    <property type="term" value="F:calcium ion binding"/>
    <property type="evidence" value="ECO:0007669"/>
    <property type="project" value="InterPro"/>
</dbReference>
<keyword evidence="11" id="KW-1185">Reference proteome</keyword>
<dbReference type="Gene3D" id="3.30.200.20">
    <property type="entry name" value="Phosphorylase Kinase, domain 1"/>
    <property type="match status" value="1"/>
</dbReference>
<dbReference type="PANTHER" id="PTHR43289">
    <property type="entry name" value="MITOGEN-ACTIVATED PROTEIN KINASE KINASE KINASE 20-RELATED"/>
    <property type="match status" value="1"/>
</dbReference>
<dbReference type="InterPro" id="IPR011009">
    <property type="entry name" value="Kinase-like_dom_sf"/>
</dbReference>
<dbReference type="AlphaFoldDB" id="A0A1C4VDU2"/>
<dbReference type="PROSITE" id="PS00107">
    <property type="entry name" value="PROTEIN_KINASE_ATP"/>
    <property type="match status" value="1"/>
</dbReference>
<evidence type="ECO:0000256" key="5">
    <source>
        <dbReference type="ARBA" id="ARBA00022777"/>
    </source>
</evidence>
<feature type="domain" description="Protein kinase" evidence="9">
    <location>
        <begin position="29"/>
        <end position="287"/>
    </location>
</feature>
<keyword evidence="5 10" id="KW-0418">Kinase</keyword>
<dbReference type="Proteomes" id="UP000198253">
    <property type="component" value="Chromosome I"/>
</dbReference>
<dbReference type="InterPro" id="IPR016123">
    <property type="entry name" value="Mog1/PsbP_a/b/a-sand"/>
</dbReference>
<proteinExistence type="predicted"/>
<evidence type="ECO:0000256" key="4">
    <source>
        <dbReference type="ARBA" id="ARBA00022741"/>
    </source>
</evidence>